<name>A0A1D8ND60_YARLL</name>
<dbReference type="AlphaFoldDB" id="A0A1D8ND60"/>
<evidence type="ECO:0000313" key="2">
    <source>
        <dbReference type="EMBL" id="AOW03569.1"/>
    </source>
</evidence>
<gene>
    <name evidence="2" type="ORF">YALI1_D05450g</name>
</gene>
<dbReference type="RefSeq" id="XP_502403.3">
    <property type="nucleotide sequence ID" value="XM_502403.3"/>
</dbReference>
<dbReference type="GeneID" id="2910638"/>
<proteinExistence type="predicted"/>
<dbReference type="VEuPathDB" id="FungiDB:YALI1_D05450g"/>
<reference evidence="2 3" key="1">
    <citation type="journal article" date="2016" name="PLoS ONE">
        <title>Sequence Assembly of Yarrowia lipolytica Strain W29/CLIB89 Shows Transposable Element Diversity.</title>
        <authorList>
            <person name="Magnan C."/>
            <person name="Yu J."/>
            <person name="Chang I."/>
            <person name="Jahn E."/>
            <person name="Kanomata Y."/>
            <person name="Wu J."/>
            <person name="Zeller M."/>
            <person name="Oakes M."/>
            <person name="Baldi P."/>
            <person name="Sandmeyer S."/>
        </authorList>
    </citation>
    <scope>NUCLEOTIDE SEQUENCE [LARGE SCALE GENOMIC DNA]</scope>
    <source>
        <strain evidence="3">CLIB89(W29)</strain>
    </source>
</reference>
<dbReference type="Proteomes" id="UP000182444">
    <property type="component" value="Chromosome 1D"/>
</dbReference>
<evidence type="ECO:0000313" key="3">
    <source>
        <dbReference type="Proteomes" id="UP000182444"/>
    </source>
</evidence>
<feature type="region of interest" description="Disordered" evidence="1">
    <location>
        <begin position="1"/>
        <end position="81"/>
    </location>
</feature>
<feature type="compositionally biased region" description="Basic and acidic residues" evidence="1">
    <location>
        <begin position="62"/>
        <end position="75"/>
    </location>
</feature>
<protein>
    <recommendedName>
        <fullName evidence="4">MAGE domain-containing protein</fullName>
    </recommendedName>
</protein>
<organism evidence="2 3">
    <name type="scientific">Yarrowia lipolytica</name>
    <name type="common">Candida lipolytica</name>
    <dbReference type="NCBI Taxonomy" id="4952"/>
    <lineage>
        <taxon>Eukaryota</taxon>
        <taxon>Fungi</taxon>
        <taxon>Dikarya</taxon>
        <taxon>Ascomycota</taxon>
        <taxon>Saccharomycotina</taxon>
        <taxon>Dipodascomycetes</taxon>
        <taxon>Dipodascales</taxon>
        <taxon>Dipodascales incertae sedis</taxon>
        <taxon>Yarrowia</taxon>
    </lineage>
</organism>
<dbReference type="EMBL" id="CP017556">
    <property type="protein sequence ID" value="AOW03569.1"/>
    <property type="molecule type" value="Genomic_DNA"/>
</dbReference>
<evidence type="ECO:0008006" key="4">
    <source>
        <dbReference type="Google" id="ProtNLM"/>
    </source>
</evidence>
<evidence type="ECO:0000256" key="1">
    <source>
        <dbReference type="SAM" id="MobiDB-lite"/>
    </source>
</evidence>
<dbReference type="KEGG" id="yli:2910638"/>
<feature type="compositionally biased region" description="Acidic residues" evidence="1">
    <location>
        <begin position="45"/>
        <end position="61"/>
    </location>
</feature>
<dbReference type="VEuPathDB" id="FungiDB:YALI0_D04400g"/>
<accession>A0A1D8ND60</accession>
<sequence length="366" mass="40218">MRRPGEALRNNARAKRQIVDDDDDDDEYPPVKGEQGNDGMGGGDQDYDYGDDNDDDEEEDSKENVGRAKRERDVNGDGGGVIHDRATKELIRYMVGAHSQGRIITREKLEGLMINVKLFDEKESRKGQKLSAALEKCVPYLRNVFGYSIVRFDKTFLLDPAVVDFKDKEFVLQTCLPPVYNEANGSDYARAPVSDEVMMAYVVACLAGLVVNMGVADYPVLSQYVTSVGLGQCLHKGKLKGADEMIGLLCKNDYLNLFPIGGAALPMAKKEVGAAKPSAKNVVIKDCKDLGLGHRDPEKAEIALGPKMYYEFNTLAVLSVFETINGEPVKGGLEKKIKRCCFGGPALEEQEGAEGAEEEVEQFSEQ</sequence>